<dbReference type="AlphaFoldDB" id="A0A1X9N679"/>
<protein>
    <recommendedName>
        <fullName evidence="3">MSHA biogenesis protein MshI</fullName>
    </recommendedName>
</protein>
<dbReference type="STRING" id="716816.BST96_05365"/>
<dbReference type="Proteomes" id="UP000193450">
    <property type="component" value="Chromosome"/>
</dbReference>
<dbReference type="InterPro" id="IPR050696">
    <property type="entry name" value="FtsA/MreB"/>
</dbReference>
<evidence type="ECO:0008006" key="3">
    <source>
        <dbReference type="Google" id="ProtNLM"/>
    </source>
</evidence>
<dbReference type="KEGG" id="osg:BST96_05365"/>
<gene>
    <name evidence="1" type="ORF">BST96_05365</name>
</gene>
<reference evidence="1 2" key="1">
    <citation type="submission" date="2016-11" db="EMBL/GenBank/DDBJ databases">
        <title>Trade-off between light-utilization and light-protection in marine flavobacteria.</title>
        <authorList>
            <person name="Kumagai Y."/>
        </authorList>
    </citation>
    <scope>NUCLEOTIDE SEQUENCE [LARGE SCALE GENOMIC DNA]</scope>
    <source>
        <strain evidence="1 2">NBRC 107125</strain>
    </source>
</reference>
<proteinExistence type="predicted"/>
<dbReference type="InterPro" id="IPR043129">
    <property type="entry name" value="ATPase_NBD"/>
</dbReference>
<sequence>MAISTAWLSKWFNKNDTGRGRVGLAVGPDGLAITMVNHLGVLEYCQFHDPQGDSSQLLADIVAEKGWEDTPCSVVLHPVYYQLLLTEEPPVEGDEIQAAVRWKVKEFLDFPVEEAAIAYFGLPEDAYRGRQKMLYAAALRKTTLQSLISPIEASGLNVDCVEIAELAMHNIISRLPQEGGGIAMVQLHEGEGFINLVEDGAVYLTRRLDIGLDKFNAGVDNTRFFDALFLEIQRSLDYYESQLGKGIITRLFYSPGLPETVPIGDFLSAQLGLNVAPLELSMCEVAEAISDNEQLIRSASAVGAALGPQRSQEAIRAAS</sequence>
<dbReference type="RefSeq" id="WP_085757712.1">
    <property type="nucleotide sequence ID" value="NZ_CP019343.1"/>
</dbReference>
<dbReference type="OrthoDB" id="5296002at2"/>
<organism evidence="1 2">
    <name type="scientific">Oceanicoccus sagamiensis</name>
    <dbReference type="NCBI Taxonomy" id="716816"/>
    <lineage>
        <taxon>Bacteria</taxon>
        <taxon>Pseudomonadati</taxon>
        <taxon>Pseudomonadota</taxon>
        <taxon>Gammaproteobacteria</taxon>
        <taxon>Cellvibrionales</taxon>
        <taxon>Spongiibacteraceae</taxon>
        <taxon>Oceanicoccus</taxon>
    </lineage>
</organism>
<dbReference type="SUPFAM" id="SSF53067">
    <property type="entry name" value="Actin-like ATPase domain"/>
    <property type="match status" value="1"/>
</dbReference>
<dbReference type="PANTHER" id="PTHR32432:SF3">
    <property type="entry name" value="ETHANOLAMINE UTILIZATION PROTEIN EUTJ"/>
    <property type="match status" value="1"/>
</dbReference>
<dbReference type="Gene3D" id="3.30.420.380">
    <property type="match status" value="1"/>
</dbReference>
<evidence type="ECO:0000313" key="1">
    <source>
        <dbReference type="EMBL" id="ARN73598.1"/>
    </source>
</evidence>
<name>A0A1X9N679_9GAMM</name>
<accession>A0A1X9N679</accession>
<keyword evidence="2" id="KW-1185">Reference proteome</keyword>
<dbReference type="EMBL" id="CP019343">
    <property type="protein sequence ID" value="ARN73598.1"/>
    <property type="molecule type" value="Genomic_DNA"/>
</dbReference>
<evidence type="ECO:0000313" key="2">
    <source>
        <dbReference type="Proteomes" id="UP000193450"/>
    </source>
</evidence>
<dbReference type="PANTHER" id="PTHR32432">
    <property type="entry name" value="CELL DIVISION PROTEIN FTSA-RELATED"/>
    <property type="match status" value="1"/>
</dbReference>